<dbReference type="InterPro" id="IPR018927">
    <property type="entry name" value="Pilus_synth_Q_C"/>
</dbReference>
<dbReference type="AlphaFoldDB" id="A0A5Y1YEN8"/>
<accession>A0A5Y1YEN8</accession>
<protein>
    <submittedName>
        <fullName evidence="2">Pilus assembly protein</fullName>
    </submittedName>
</protein>
<sequence>MVDRASVPKAKTGAYNPWQTLTLQGNHLLSQDIAAWAESQGMHPLWNSKRDYLIYSTIRLTGNSRDDVLNQLGQLFLSENYGLVVRLYEKNNVLVIDGQ</sequence>
<dbReference type="EMBL" id="AAIBIC010000057">
    <property type="protein sequence ID" value="ECC3917331.1"/>
    <property type="molecule type" value="Genomic_DNA"/>
</dbReference>
<proteinExistence type="predicted"/>
<gene>
    <name evidence="2" type="ORF">CTQ69_25935</name>
</gene>
<comment type="caution">
    <text evidence="2">The sequence shown here is derived from an EMBL/GenBank/DDBJ whole genome shotgun (WGS) entry which is preliminary data.</text>
</comment>
<dbReference type="Proteomes" id="UP000839735">
    <property type="component" value="Unassembled WGS sequence"/>
</dbReference>
<evidence type="ECO:0000313" key="2">
    <source>
        <dbReference type="EMBL" id="ECC3917331.1"/>
    </source>
</evidence>
<organism evidence="2">
    <name type="scientific">Salmonella diarizonae</name>
    <dbReference type="NCBI Taxonomy" id="59204"/>
    <lineage>
        <taxon>Bacteria</taxon>
        <taxon>Pseudomonadati</taxon>
        <taxon>Pseudomonadota</taxon>
        <taxon>Gammaproteobacteria</taxon>
        <taxon>Enterobacterales</taxon>
        <taxon>Enterobacteriaceae</taxon>
        <taxon>Salmonella</taxon>
    </lineage>
</organism>
<evidence type="ECO:0000259" key="1">
    <source>
        <dbReference type="Pfam" id="PF10671"/>
    </source>
</evidence>
<reference evidence="2" key="1">
    <citation type="submission" date="2018-08" db="EMBL/GenBank/DDBJ databases">
        <authorList>
            <person name="Ashton P.M."/>
            <person name="Dallman T."/>
            <person name="Nair S."/>
            <person name="De Pinna E."/>
            <person name="Peters T."/>
            <person name="Grant K."/>
        </authorList>
    </citation>
    <scope>NUCLEOTIDE SEQUENCE [LARGE SCALE GENOMIC DNA]</scope>
    <source>
        <strain evidence="2">294779</strain>
    </source>
</reference>
<name>A0A5Y1YEN8_SALDZ</name>
<dbReference type="Pfam" id="PF10671">
    <property type="entry name" value="TcpQ"/>
    <property type="match status" value="1"/>
</dbReference>
<feature type="domain" description="Toxin co-regulated pilus biosynthesis protein Q C-terminal" evidence="1">
    <location>
        <begin position="21"/>
        <end position="96"/>
    </location>
</feature>